<dbReference type="Proteomes" id="UP001420932">
    <property type="component" value="Unassembled WGS sequence"/>
</dbReference>
<evidence type="ECO:0000313" key="13">
    <source>
        <dbReference type="EMBL" id="KAK9108480.1"/>
    </source>
</evidence>
<dbReference type="GO" id="GO:0005742">
    <property type="term" value="C:mitochondrial outer membrane translocase complex"/>
    <property type="evidence" value="ECO:0007669"/>
    <property type="project" value="InterPro"/>
</dbReference>
<name>A0AAP0I4K1_9MAGN</name>
<keyword evidence="11" id="KW-0802">TPR repeat</keyword>
<dbReference type="Pfam" id="PF06552">
    <property type="entry name" value="TOM20_plant"/>
    <property type="match status" value="1"/>
</dbReference>
<comment type="caution">
    <text evidence="13">The sequence shown here is derived from an EMBL/GenBank/DDBJ whole genome shotgun (WGS) entry which is preliminary data.</text>
</comment>
<feature type="transmembrane region" description="Helical" evidence="12">
    <location>
        <begin position="119"/>
        <end position="138"/>
    </location>
</feature>
<dbReference type="PANTHER" id="PTHR32409">
    <property type="entry name" value="MITOCHONDRIAL IMPORT RECEPTOR SUBUNIT TOM20-1-RELATED"/>
    <property type="match status" value="1"/>
</dbReference>
<evidence type="ECO:0000256" key="1">
    <source>
        <dbReference type="ARBA" id="ARBA00003450"/>
    </source>
</evidence>
<evidence type="ECO:0000256" key="3">
    <source>
        <dbReference type="ARBA" id="ARBA00005792"/>
    </source>
</evidence>
<evidence type="ECO:0000256" key="4">
    <source>
        <dbReference type="ARBA" id="ARBA00022448"/>
    </source>
</evidence>
<evidence type="ECO:0000256" key="9">
    <source>
        <dbReference type="ARBA" id="ARBA00023128"/>
    </source>
</evidence>
<protein>
    <recommendedName>
        <fullName evidence="15">Mitochondrial import receptor subunit TOM20</fullName>
    </recommendedName>
</protein>
<keyword evidence="10 12" id="KW-0472">Membrane</keyword>
<dbReference type="SUPFAM" id="SSF48452">
    <property type="entry name" value="TPR-like"/>
    <property type="match status" value="1"/>
</dbReference>
<dbReference type="EMBL" id="JBBNAF010000010">
    <property type="protein sequence ID" value="KAK9108480.1"/>
    <property type="molecule type" value="Genomic_DNA"/>
</dbReference>
<gene>
    <name evidence="13" type="ORF">Syun_024491</name>
</gene>
<reference evidence="13 14" key="1">
    <citation type="submission" date="2024-01" db="EMBL/GenBank/DDBJ databases">
        <title>Genome assemblies of Stephania.</title>
        <authorList>
            <person name="Yang L."/>
        </authorList>
    </citation>
    <scope>NUCLEOTIDE SEQUENCE [LARGE SCALE GENOMIC DNA]</scope>
    <source>
        <strain evidence="13">YNDBR</strain>
        <tissue evidence="13">Leaf</tissue>
    </source>
</reference>
<evidence type="ECO:0000256" key="10">
    <source>
        <dbReference type="ARBA" id="ARBA00023136"/>
    </source>
</evidence>
<accession>A0AAP0I4K1</accession>
<organism evidence="13 14">
    <name type="scientific">Stephania yunnanensis</name>
    <dbReference type="NCBI Taxonomy" id="152371"/>
    <lineage>
        <taxon>Eukaryota</taxon>
        <taxon>Viridiplantae</taxon>
        <taxon>Streptophyta</taxon>
        <taxon>Embryophyta</taxon>
        <taxon>Tracheophyta</taxon>
        <taxon>Spermatophyta</taxon>
        <taxon>Magnoliopsida</taxon>
        <taxon>Ranunculales</taxon>
        <taxon>Menispermaceae</taxon>
        <taxon>Menispermoideae</taxon>
        <taxon>Cissampelideae</taxon>
        <taxon>Stephania</taxon>
    </lineage>
</organism>
<dbReference type="InterPro" id="IPR010547">
    <property type="entry name" value="TOM20_imprt_rcpt"/>
</dbReference>
<dbReference type="AlphaFoldDB" id="A0AAP0I4K1"/>
<proteinExistence type="inferred from homology"/>
<comment type="subcellular location">
    <subcellularLocation>
        <location evidence="2">Mitochondrion outer membrane</location>
        <topology evidence="2">Single-pass membrane protein</topology>
    </subcellularLocation>
</comment>
<evidence type="ECO:0000256" key="8">
    <source>
        <dbReference type="ARBA" id="ARBA00022989"/>
    </source>
</evidence>
<sequence length="148" mass="16323">MTQMLKDAISKFEEVLKIDPINHYTMWCLGNAHASCGFLAPEIEIARTDFDKAAECFQKAVNVDPNNEAYLKSLQCMAESAELHMRLHRQGIGEQTTLGSTKSSSAKVSKKKKSSDHKYDIFGWIILASIVAASVGMAKSHVPSPPPR</sequence>
<evidence type="ECO:0008006" key="15">
    <source>
        <dbReference type="Google" id="ProtNLM"/>
    </source>
</evidence>
<comment type="similarity">
    <text evidence="3">Belongs to the Tom20 family.</text>
</comment>
<dbReference type="PROSITE" id="PS50005">
    <property type="entry name" value="TPR"/>
    <property type="match status" value="1"/>
</dbReference>
<keyword evidence="6" id="KW-1000">Mitochondrion outer membrane</keyword>
<keyword evidence="14" id="KW-1185">Reference proteome</keyword>
<dbReference type="InterPro" id="IPR019734">
    <property type="entry name" value="TPR_rpt"/>
</dbReference>
<dbReference type="InterPro" id="IPR011990">
    <property type="entry name" value="TPR-like_helical_dom_sf"/>
</dbReference>
<dbReference type="GO" id="GO:0045040">
    <property type="term" value="P:protein insertion into mitochondrial outer membrane"/>
    <property type="evidence" value="ECO:0007669"/>
    <property type="project" value="InterPro"/>
</dbReference>
<evidence type="ECO:0000256" key="12">
    <source>
        <dbReference type="SAM" id="Phobius"/>
    </source>
</evidence>
<keyword evidence="5 12" id="KW-0812">Transmembrane</keyword>
<feature type="repeat" description="TPR" evidence="11">
    <location>
        <begin position="34"/>
        <end position="67"/>
    </location>
</feature>
<dbReference type="Gene3D" id="1.25.40.10">
    <property type="entry name" value="Tetratricopeptide repeat domain"/>
    <property type="match status" value="1"/>
</dbReference>
<keyword evidence="8 12" id="KW-1133">Transmembrane helix</keyword>
<dbReference type="PANTHER" id="PTHR32409:SF13">
    <property type="entry name" value="MITOCHONDRIAL IMPORT RECEPTOR SUBUNIT TOM20-2"/>
    <property type="match status" value="1"/>
</dbReference>
<keyword evidence="9" id="KW-0496">Mitochondrion</keyword>
<evidence type="ECO:0000256" key="7">
    <source>
        <dbReference type="ARBA" id="ARBA00022927"/>
    </source>
</evidence>
<evidence type="ECO:0000256" key="2">
    <source>
        <dbReference type="ARBA" id="ARBA00004572"/>
    </source>
</evidence>
<evidence type="ECO:0000313" key="14">
    <source>
        <dbReference type="Proteomes" id="UP001420932"/>
    </source>
</evidence>
<dbReference type="GO" id="GO:0015031">
    <property type="term" value="P:protein transport"/>
    <property type="evidence" value="ECO:0007669"/>
    <property type="project" value="UniProtKB-KW"/>
</dbReference>
<keyword evidence="7" id="KW-0653">Protein transport</keyword>
<evidence type="ECO:0000256" key="11">
    <source>
        <dbReference type="PROSITE-ProRule" id="PRU00339"/>
    </source>
</evidence>
<evidence type="ECO:0000256" key="6">
    <source>
        <dbReference type="ARBA" id="ARBA00022787"/>
    </source>
</evidence>
<keyword evidence="4" id="KW-0813">Transport</keyword>
<comment type="function">
    <text evidence="1">Central component of the receptor complex responsible for the recognition and translocation of cytosolically synthesized mitochondrial preproteins. Together with TOM22 functions as the transit peptide receptor at the surface of the mitochondrion outer membrane and facilitates the movement of preproteins into the translocation pore.</text>
</comment>
<evidence type="ECO:0000256" key="5">
    <source>
        <dbReference type="ARBA" id="ARBA00022692"/>
    </source>
</evidence>